<dbReference type="CDD" id="cd00673">
    <property type="entry name" value="AlaRS_core"/>
    <property type="match status" value="1"/>
</dbReference>
<dbReference type="InterPro" id="IPR050058">
    <property type="entry name" value="Ala-tRNA_ligase"/>
</dbReference>
<dbReference type="PANTHER" id="PTHR11777:SF9">
    <property type="entry name" value="ALANINE--TRNA LIGASE, CYTOPLASMIC"/>
    <property type="match status" value="1"/>
</dbReference>
<feature type="binding site" evidence="11">
    <location>
        <position position="664"/>
    </location>
    <ligand>
        <name>Zn(2+)</name>
        <dbReference type="ChEBI" id="CHEBI:29105"/>
    </ligand>
</feature>
<evidence type="ECO:0000259" key="12">
    <source>
        <dbReference type="PROSITE" id="PS50860"/>
    </source>
</evidence>
<evidence type="ECO:0000256" key="9">
    <source>
        <dbReference type="ARBA" id="ARBA00022917"/>
    </source>
</evidence>
<evidence type="ECO:0000256" key="8">
    <source>
        <dbReference type="ARBA" id="ARBA00022884"/>
    </source>
</evidence>
<dbReference type="FunFam" id="3.30.980.10:FF:000004">
    <property type="entry name" value="Alanine--tRNA ligase, cytoplasmic"/>
    <property type="match status" value="1"/>
</dbReference>
<keyword evidence="14" id="KW-1185">Reference proteome</keyword>
<dbReference type="Gene3D" id="3.30.930.10">
    <property type="entry name" value="Bira Bifunctional Protein, Domain 2"/>
    <property type="match status" value="1"/>
</dbReference>
<dbReference type="FunFam" id="3.30.930.10:FF:000011">
    <property type="entry name" value="Alanine--tRNA ligase, cytoplasmic"/>
    <property type="match status" value="1"/>
</dbReference>
<evidence type="ECO:0000256" key="11">
    <source>
        <dbReference type="HAMAP-Rule" id="MF_00036"/>
    </source>
</evidence>
<keyword evidence="10 11" id="KW-0030">Aminoacyl-tRNA synthetase</keyword>
<evidence type="ECO:0000256" key="2">
    <source>
        <dbReference type="ARBA" id="ARBA00022555"/>
    </source>
</evidence>
<dbReference type="GO" id="GO:0005737">
    <property type="term" value="C:cytoplasm"/>
    <property type="evidence" value="ECO:0007669"/>
    <property type="project" value="UniProtKB-SubCell"/>
</dbReference>
<dbReference type="InterPro" id="IPR018165">
    <property type="entry name" value="Ala-tRNA-synth_IIc_core"/>
</dbReference>
<feature type="binding site" evidence="11">
    <location>
        <position position="668"/>
    </location>
    <ligand>
        <name>Zn(2+)</name>
        <dbReference type="ChEBI" id="CHEBI:29105"/>
    </ligand>
</feature>
<dbReference type="InterPro" id="IPR012947">
    <property type="entry name" value="tRNA_SAD"/>
</dbReference>
<comment type="cofactor">
    <cofactor evidence="11">
        <name>Zn(2+)</name>
        <dbReference type="ChEBI" id="CHEBI:29105"/>
    </cofactor>
    <text evidence="11">Binds 1 zinc ion per subunit.</text>
</comment>
<gene>
    <name evidence="11 13" type="primary">alaS</name>
    <name evidence="13" type="ORF">ICJ83_15960</name>
</gene>
<evidence type="ECO:0000256" key="5">
    <source>
        <dbReference type="ARBA" id="ARBA00022741"/>
    </source>
</evidence>
<dbReference type="Pfam" id="PF01411">
    <property type="entry name" value="tRNA-synt_2c"/>
    <property type="match status" value="1"/>
</dbReference>
<dbReference type="Proteomes" id="UP000600588">
    <property type="component" value="Unassembled WGS sequence"/>
</dbReference>
<dbReference type="PANTHER" id="PTHR11777">
    <property type="entry name" value="ALANYL-TRNA SYNTHETASE"/>
    <property type="match status" value="1"/>
</dbReference>
<dbReference type="SMART" id="SM00863">
    <property type="entry name" value="tRNA_SAD"/>
    <property type="match status" value="1"/>
</dbReference>
<keyword evidence="2 11" id="KW-0820">tRNA-binding</keyword>
<evidence type="ECO:0000313" key="14">
    <source>
        <dbReference type="Proteomes" id="UP000600588"/>
    </source>
</evidence>
<evidence type="ECO:0000256" key="1">
    <source>
        <dbReference type="ARBA" id="ARBA00008226"/>
    </source>
</evidence>
<organism evidence="13 14">
    <name type="scientific">Aestuariibaculum sediminum</name>
    <dbReference type="NCBI Taxonomy" id="2770637"/>
    <lineage>
        <taxon>Bacteria</taxon>
        <taxon>Pseudomonadati</taxon>
        <taxon>Bacteroidota</taxon>
        <taxon>Flavobacteriia</taxon>
        <taxon>Flavobacteriales</taxon>
        <taxon>Flavobacteriaceae</taxon>
    </lineage>
</organism>
<dbReference type="Gene3D" id="2.40.30.130">
    <property type="match status" value="1"/>
</dbReference>
<accession>A0A8J6Q3G5</accession>
<dbReference type="GO" id="GO:0002161">
    <property type="term" value="F:aminoacyl-tRNA deacylase activity"/>
    <property type="evidence" value="ECO:0007669"/>
    <property type="project" value="TreeGrafter"/>
</dbReference>
<dbReference type="InterPro" id="IPR009000">
    <property type="entry name" value="Transl_B-barrel_sf"/>
</dbReference>
<feature type="domain" description="Alanyl-transfer RNA synthetases family profile" evidence="12">
    <location>
        <begin position="1"/>
        <end position="707"/>
    </location>
</feature>
<evidence type="ECO:0000256" key="6">
    <source>
        <dbReference type="ARBA" id="ARBA00022833"/>
    </source>
</evidence>
<dbReference type="HAMAP" id="MF_00036_B">
    <property type="entry name" value="Ala_tRNA_synth_B"/>
    <property type="match status" value="1"/>
</dbReference>
<comment type="similarity">
    <text evidence="1 11">Belongs to the class-II aminoacyl-tRNA synthetase family.</text>
</comment>
<sequence>MKSQDIRAKFLSFFEDKKHAIVPSAPMVLKDDPTLMFINAGMAPFKEYFLGNAIPKSNRVADSQKCLRVSGKHNDLEEVGYDTYHHTLFEMLGNWSFGDYFKKEAIAWAWELLTEEFGIDKDILYVTVFEGDKEDNLGLDTEAYDLWKQFVPEDRILMGNKKDNFWEMGDQGPCGPCSEIHVDIRSADEKAKIPGKDLVNMDHPQVVEIWNLVFMQYNRKANGSLESLPDKHIDTGMGFERLCMVLQGKQSNYDTDVFTPIIREIETITGKTYGNDEKTDIAIRVISDHVRAVAFAIADGQLPSNTGAGYVIRRILRRAVRYGFTFLDKKEPFIYRLVEVLAAKMGHAFPEIKTQKQIVENVIKEEEHSFLRTLEQGLVLLNRIVEETKGKEVSGEKAFELYDTYGFPIDLTALILNEKGLSLDHEGFKAQLEKQKKRSRAASEMSTDDWTVLYDDSDEEFIGYDTLTANVKITRYRKVVSKKDGEMYQLVFNITPFYPEGGGQVGDKGYIEAANGDVTYILDTKKENNVIIHFAKELPSGVNGTFKAIVDEEERARTEANHTATHLLHQALREILGTHVEQKGSAVQSKSLRFDFSHFSKLTDEELRDVENFVNARIEGKLPLQEKRNIPKEEAIAEGAMSLFGEKYGDTVRAIRFGQSIELCGGTHVNNTSDIWHFKIVSEGAVAAGIRRIEAITHAAAKEFYFENNQAYFEMKSLLNNVKEPVKALKSLQDENAELKKQIEALLKDKAKNVKGDLKSELTEVNGVQFLAKQLDLDAGGIKDVAFELGGEVDNLFLLLAANQNGKALLSCYISKNLVAEKGLNAGLVVRELGKYIQGGGGGQPFFATAGGKNPEGIQEALVKAKDYVA</sequence>
<comment type="catalytic activity">
    <reaction evidence="11">
        <text>tRNA(Ala) + L-alanine + ATP = L-alanyl-tRNA(Ala) + AMP + diphosphate</text>
        <dbReference type="Rhea" id="RHEA:12540"/>
        <dbReference type="Rhea" id="RHEA-COMP:9657"/>
        <dbReference type="Rhea" id="RHEA-COMP:9923"/>
        <dbReference type="ChEBI" id="CHEBI:30616"/>
        <dbReference type="ChEBI" id="CHEBI:33019"/>
        <dbReference type="ChEBI" id="CHEBI:57972"/>
        <dbReference type="ChEBI" id="CHEBI:78442"/>
        <dbReference type="ChEBI" id="CHEBI:78497"/>
        <dbReference type="ChEBI" id="CHEBI:456215"/>
        <dbReference type="EC" id="6.1.1.7"/>
    </reaction>
</comment>
<dbReference type="GO" id="GO:0008270">
    <property type="term" value="F:zinc ion binding"/>
    <property type="evidence" value="ECO:0007669"/>
    <property type="project" value="UniProtKB-UniRule"/>
</dbReference>
<dbReference type="InterPro" id="IPR018162">
    <property type="entry name" value="Ala-tRNA-ligase_IIc_anticod-bd"/>
</dbReference>
<evidence type="ECO:0000256" key="7">
    <source>
        <dbReference type="ARBA" id="ARBA00022840"/>
    </source>
</evidence>
<dbReference type="InterPro" id="IPR023033">
    <property type="entry name" value="Ala_tRNA_ligase_euk/bac"/>
</dbReference>
<dbReference type="Gene3D" id="3.10.310.40">
    <property type="match status" value="1"/>
</dbReference>
<keyword evidence="8 11" id="KW-0694">RNA-binding</keyword>
<dbReference type="PRINTS" id="PR00980">
    <property type="entry name" value="TRNASYNTHALA"/>
</dbReference>
<dbReference type="SUPFAM" id="SSF55186">
    <property type="entry name" value="ThrRS/AlaRS common domain"/>
    <property type="match status" value="1"/>
</dbReference>
<proteinExistence type="inferred from homology"/>
<dbReference type="SUPFAM" id="SSF50447">
    <property type="entry name" value="Translation proteins"/>
    <property type="match status" value="1"/>
</dbReference>
<dbReference type="InterPro" id="IPR045864">
    <property type="entry name" value="aa-tRNA-synth_II/BPL/LPL"/>
</dbReference>
<keyword evidence="5 11" id="KW-0547">Nucleotide-binding</keyword>
<dbReference type="GO" id="GO:0006419">
    <property type="term" value="P:alanyl-tRNA aminoacylation"/>
    <property type="evidence" value="ECO:0007669"/>
    <property type="project" value="UniProtKB-UniRule"/>
</dbReference>
<dbReference type="GO" id="GO:0005524">
    <property type="term" value="F:ATP binding"/>
    <property type="evidence" value="ECO:0007669"/>
    <property type="project" value="UniProtKB-UniRule"/>
</dbReference>
<keyword evidence="3 11" id="KW-0436">Ligase</keyword>
<dbReference type="RefSeq" id="WP_188231411.1">
    <property type="nucleotide sequence ID" value="NZ_JACVXB010000011.1"/>
</dbReference>
<evidence type="ECO:0000256" key="10">
    <source>
        <dbReference type="ARBA" id="ARBA00023146"/>
    </source>
</evidence>
<dbReference type="NCBIfam" id="TIGR00344">
    <property type="entry name" value="alaS"/>
    <property type="match status" value="1"/>
</dbReference>
<keyword evidence="9 11" id="KW-0648">Protein biosynthesis</keyword>
<keyword evidence="4 11" id="KW-0479">Metal-binding</keyword>
<name>A0A8J6Q3G5_9FLAO</name>
<dbReference type="Gene3D" id="3.30.980.10">
    <property type="entry name" value="Threonyl-trna Synthetase, Chain A, domain 2"/>
    <property type="match status" value="1"/>
</dbReference>
<dbReference type="GO" id="GO:0000049">
    <property type="term" value="F:tRNA binding"/>
    <property type="evidence" value="ECO:0007669"/>
    <property type="project" value="UniProtKB-KW"/>
</dbReference>
<dbReference type="InterPro" id="IPR002318">
    <property type="entry name" value="Ala-tRNA-lgiase_IIc"/>
</dbReference>
<keyword evidence="7 11" id="KW-0067">ATP-binding</keyword>
<dbReference type="InterPro" id="IPR018163">
    <property type="entry name" value="Thr/Ala-tRNA-synth_IIc_edit"/>
</dbReference>
<dbReference type="SUPFAM" id="SSF55681">
    <property type="entry name" value="Class II aaRS and biotin synthetases"/>
    <property type="match status" value="1"/>
</dbReference>
<keyword evidence="11" id="KW-0963">Cytoplasm</keyword>
<dbReference type="AlphaFoldDB" id="A0A8J6Q3G5"/>
<evidence type="ECO:0000256" key="4">
    <source>
        <dbReference type="ARBA" id="ARBA00022723"/>
    </source>
</evidence>
<dbReference type="EC" id="6.1.1.7" evidence="11"/>
<comment type="function">
    <text evidence="11">Catalyzes the attachment of alanine to tRNA(Ala) in a two-step reaction: alanine is first activated by ATP to form Ala-AMP and then transferred to the acceptor end of tRNA(Ala). Also edits incorrectly charged Ser-tRNA(Ala) and Gly-tRNA(Ala) via its editing domain.</text>
</comment>
<dbReference type="InterPro" id="IPR003156">
    <property type="entry name" value="DHHA1_dom"/>
</dbReference>
<comment type="domain">
    <text evidence="11">Consists of three domains; the N-terminal catalytic domain, the editing domain and the C-terminal C-Ala domain. The editing domain removes incorrectly charged amino acids, while the C-Ala domain, along with tRNA(Ala), serves as a bridge to cooperatively bring together the editing and aminoacylation centers thus stimulating deacylation of misacylated tRNAs.</text>
</comment>
<dbReference type="Pfam" id="PF07973">
    <property type="entry name" value="tRNA_SAD"/>
    <property type="match status" value="1"/>
</dbReference>
<reference evidence="13 14" key="1">
    <citation type="submission" date="2020-09" db="EMBL/GenBank/DDBJ databases">
        <title>TT11 complete genome.</title>
        <authorList>
            <person name="Wu Z."/>
        </authorList>
    </citation>
    <scope>NUCLEOTIDE SEQUENCE [LARGE SCALE GENOMIC DNA]</scope>
    <source>
        <strain evidence="13 14">TT11</strain>
    </source>
</reference>
<feature type="binding site" evidence="11">
    <location>
        <position position="566"/>
    </location>
    <ligand>
        <name>Zn(2+)</name>
        <dbReference type="ChEBI" id="CHEBI:29105"/>
    </ligand>
</feature>
<dbReference type="GO" id="GO:0004813">
    <property type="term" value="F:alanine-tRNA ligase activity"/>
    <property type="evidence" value="ECO:0007669"/>
    <property type="project" value="UniProtKB-UniRule"/>
</dbReference>
<dbReference type="Gene3D" id="3.30.54.20">
    <property type="match status" value="1"/>
</dbReference>
<protein>
    <recommendedName>
        <fullName evidence="11">Alanine--tRNA ligase</fullName>
        <ecNumber evidence="11">6.1.1.7</ecNumber>
    </recommendedName>
    <alternativeName>
        <fullName evidence="11">Alanyl-tRNA synthetase</fullName>
        <shortName evidence="11">AlaRS</shortName>
    </alternativeName>
</protein>
<comment type="subcellular location">
    <subcellularLocation>
        <location evidence="11">Cytoplasm</location>
    </subcellularLocation>
</comment>
<dbReference type="EMBL" id="JACVXB010000011">
    <property type="protein sequence ID" value="MBD0833629.1"/>
    <property type="molecule type" value="Genomic_DNA"/>
</dbReference>
<comment type="caution">
    <text evidence="13">The sequence shown here is derived from an EMBL/GenBank/DDBJ whole genome shotgun (WGS) entry which is preliminary data.</text>
</comment>
<evidence type="ECO:0000313" key="13">
    <source>
        <dbReference type="EMBL" id="MBD0833629.1"/>
    </source>
</evidence>
<dbReference type="FunFam" id="3.10.310.40:FF:000001">
    <property type="entry name" value="Alanine--tRNA ligase"/>
    <property type="match status" value="1"/>
</dbReference>
<dbReference type="SUPFAM" id="SSF101353">
    <property type="entry name" value="Putative anticodon-binding domain of alanyl-tRNA synthetase (AlaRS)"/>
    <property type="match status" value="1"/>
</dbReference>
<feature type="binding site" evidence="11">
    <location>
        <position position="562"/>
    </location>
    <ligand>
        <name>Zn(2+)</name>
        <dbReference type="ChEBI" id="CHEBI:29105"/>
    </ligand>
</feature>
<dbReference type="PROSITE" id="PS50860">
    <property type="entry name" value="AA_TRNA_LIGASE_II_ALA"/>
    <property type="match status" value="1"/>
</dbReference>
<dbReference type="Pfam" id="PF02272">
    <property type="entry name" value="DHHA1"/>
    <property type="match status" value="1"/>
</dbReference>
<keyword evidence="6 11" id="KW-0862">Zinc</keyword>
<dbReference type="InterPro" id="IPR018164">
    <property type="entry name" value="Ala-tRNA-synth_IIc_N"/>
</dbReference>
<evidence type="ECO:0000256" key="3">
    <source>
        <dbReference type="ARBA" id="ARBA00022598"/>
    </source>
</evidence>